<feature type="domain" description="C2" evidence="2">
    <location>
        <begin position="57"/>
        <end position="180"/>
    </location>
</feature>
<reference evidence="3" key="1">
    <citation type="submission" date="2021-01" db="EMBL/GenBank/DDBJ databases">
        <title>Adiantum capillus-veneris genome.</title>
        <authorList>
            <person name="Fang Y."/>
            <person name="Liao Q."/>
        </authorList>
    </citation>
    <scope>NUCLEOTIDE SEQUENCE</scope>
    <source>
        <strain evidence="3">H3</strain>
        <tissue evidence="3">Leaf</tissue>
    </source>
</reference>
<feature type="region of interest" description="Disordered" evidence="1">
    <location>
        <begin position="406"/>
        <end position="451"/>
    </location>
</feature>
<feature type="compositionally biased region" description="Polar residues" evidence="1">
    <location>
        <begin position="1"/>
        <end position="14"/>
    </location>
</feature>
<dbReference type="PROSITE" id="PS50004">
    <property type="entry name" value="C2"/>
    <property type="match status" value="1"/>
</dbReference>
<name>A0A9D4ZTP7_ADICA</name>
<feature type="compositionally biased region" description="Basic and acidic residues" evidence="1">
    <location>
        <begin position="507"/>
        <end position="530"/>
    </location>
</feature>
<feature type="region of interest" description="Disordered" evidence="1">
    <location>
        <begin position="1"/>
        <end position="22"/>
    </location>
</feature>
<dbReference type="OrthoDB" id="270970at2759"/>
<organism evidence="3 4">
    <name type="scientific">Adiantum capillus-veneris</name>
    <name type="common">Maidenhair fern</name>
    <dbReference type="NCBI Taxonomy" id="13818"/>
    <lineage>
        <taxon>Eukaryota</taxon>
        <taxon>Viridiplantae</taxon>
        <taxon>Streptophyta</taxon>
        <taxon>Embryophyta</taxon>
        <taxon>Tracheophyta</taxon>
        <taxon>Polypodiopsida</taxon>
        <taxon>Polypodiidae</taxon>
        <taxon>Polypodiales</taxon>
        <taxon>Pteridineae</taxon>
        <taxon>Pteridaceae</taxon>
        <taxon>Vittarioideae</taxon>
        <taxon>Adiantum</taxon>
    </lineage>
</organism>
<keyword evidence="4" id="KW-1185">Reference proteome</keyword>
<evidence type="ECO:0000256" key="1">
    <source>
        <dbReference type="SAM" id="MobiDB-lite"/>
    </source>
</evidence>
<dbReference type="Proteomes" id="UP000886520">
    <property type="component" value="Chromosome 1"/>
</dbReference>
<dbReference type="SUPFAM" id="SSF49562">
    <property type="entry name" value="C2 domain (Calcium/lipid-binding domain, CaLB)"/>
    <property type="match status" value="1"/>
</dbReference>
<evidence type="ECO:0000313" key="4">
    <source>
        <dbReference type="Proteomes" id="UP000886520"/>
    </source>
</evidence>
<proteinExistence type="predicted"/>
<dbReference type="InterPro" id="IPR035892">
    <property type="entry name" value="C2_domain_sf"/>
</dbReference>
<dbReference type="SMART" id="SM00239">
    <property type="entry name" value="C2"/>
    <property type="match status" value="1"/>
</dbReference>
<dbReference type="PANTHER" id="PTHR31208">
    <property type="entry name" value="EXPRESSED PROTEIN"/>
    <property type="match status" value="1"/>
</dbReference>
<sequence>MSANFSSLVPQPHSQPRAHEKPAAQSINIIPLHMPTSSNGSLEEILPLHSEKTPTMDTSRSREIVMHSPNANIDGMLDITLHHASNIHNICIYGKQDVYAKFSITQTQDTVYSTQPVRGGGKNPVFNQSLQILISKLDAVLKCELWMMSCARNYLEDQLLGFVLVPLSDLMGMGKQTRDYTLTSTELFHTPAGTVSLSLMFYKRNAQLLLSTMVSDVSKLHVSENGMGSYAHSLEEDGNNADNMSGWNARTTTGKEDKGQTPVDYNSIEFPDLQVASENQQLVSIYMKMASSDSNMDDITSTRDGSQEQDGGSSVFPDPGHAMNDLEDVSQRHVHAGGDDPKSEMVEGDCEMALSNGDEENYAMSGGTSICASQKTDAVGNLPIIQTRGACASKEEMVDTMKSKAFNSPVCSSSSQAVPSPTSISSSLGLSSSDDKTMGSSDGQESISSFTDRPPALVSISLDPEVPVVQQQIVDMYMKSMQQFTESLAKMKLPFDTEGSTQSSGEQSREQPQSEKKHGVPEPVGKDGHRVFYGSRAFF</sequence>
<feature type="compositionally biased region" description="Low complexity" evidence="1">
    <location>
        <begin position="408"/>
        <end position="432"/>
    </location>
</feature>
<feature type="region of interest" description="Disordered" evidence="1">
    <location>
        <begin position="496"/>
        <end position="539"/>
    </location>
</feature>
<dbReference type="PANTHER" id="PTHR31208:SF2">
    <property type="entry name" value="DOMAIN-CONTAINING PROTEIN, PUTATIVE, EXPRESSED-RELATED"/>
    <property type="match status" value="1"/>
</dbReference>
<dbReference type="Gene3D" id="2.60.40.150">
    <property type="entry name" value="C2 domain"/>
    <property type="match status" value="1"/>
</dbReference>
<dbReference type="Pfam" id="PF00168">
    <property type="entry name" value="C2"/>
    <property type="match status" value="1"/>
</dbReference>
<feature type="region of interest" description="Disordered" evidence="1">
    <location>
        <begin position="294"/>
        <end position="324"/>
    </location>
</feature>
<dbReference type="EMBL" id="JABFUD020000001">
    <property type="protein sequence ID" value="KAI5084940.1"/>
    <property type="molecule type" value="Genomic_DNA"/>
</dbReference>
<dbReference type="InterPro" id="IPR000008">
    <property type="entry name" value="C2_dom"/>
</dbReference>
<feature type="compositionally biased region" description="Polar residues" evidence="1">
    <location>
        <begin position="438"/>
        <end position="451"/>
    </location>
</feature>
<comment type="caution">
    <text evidence="3">The sequence shown here is derived from an EMBL/GenBank/DDBJ whole genome shotgun (WGS) entry which is preliminary data.</text>
</comment>
<gene>
    <name evidence="3" type="ORF">GOP47_0001109</name>
</gene>
<evidence type="ECO:0000313" key="3">
    <source>
        <dbReference type="EMBL" id="KAI5084940.1"/>
    </source>
</evidence>
<dbReference type="AlphaFoldDB" id="A0A9D4ZTP7"/>
<protein>
    <recommendedName>
        <fullName evidence="2">C2 domain-containing protein</fullName>
    </recommendedName>
</protein>
<feature type="compositionally biased region" description="Polar residues" evidence="1">
    <location>
        <begin position="294"/>
        <end position="312"/>
    </location>
</feature>
<accession>A0A9D4ZTP7</accession>
<evidence type="ECO:0000259" key="2">
    <source>
        <dbReference type="PROSITE" id="PS50004"/>
    </source>
</evidence>